<dbReference type="Proteomes" id="UP000050761">
    <property type="component" value="Unassembled WGS sequence"/>
</dbReference>
<evidence type="ECO:0000313" key="3">
    <source>
        <dbReference type="WBParaSite" id="HPBE_0001134601-mRNA-1"/>
    </source>
</evidence>
<reference evidence="1 2" key="1">
    <citation type="submission" date="2018-11" db="EMBL/GenBank/DDBJ databases">
        <authorList>
            <consortium name="Pathogen Informatics"/>
        </authorList>
    </citation>
    <scope>NUCLEOTIDE SEQUENCE [LARGE SCALE GENOMIC DNA]</scope>
</reference>
<organism evidence="2 3">
    <name type="scientific">Heligmosomoides polygyrus</name>
    <name type="common">Parasitic roundworm</name>
    <dbReference type="NCBI Taxonomy" id="6339"/>
    <lineage>
        <taxon>Eukaryota</taxon>
        <taxon>Metazoa</taxon>
        <taxon>Ecdysozoa</taxon>
        <taxon>Nematoda</taxon>
        <taxon>Chromadorea</taxon>
        <taxon>Rhabditida</taxon>
        <taxon>Rhabditina</taxon>
        <taxon>Rhabditomorpha</taxon>
        <taxon>Strongyloidea</taxon>
        <taxon>Heligmosomidae</taxon>
        <taxon>Heligmosomoides</taxon>
    </lineage>
</organism>
<dbReference type="AlphaFoldDB" id="A0A183FTF5"/>
<sequence>MEKVTLSKACRIVVKESIQAYRRLKLLEGAGKGSSTKRCKRDLCDQKAIVPALVDKDGTTQTTVPKCLMPPAEEVPPILESEVAHAIRRMKPGTAPGPDGISADILRAGGSTLCSLLAKRFNHYLRLARIPDQGQA</sequence>
<gene>
    <name evidence="1" type="ORF">HPBE_LOCUS11349</name>
</gene>
<keyword evidence="2" id="KW-1185">Reference proteome</keyword>
<accession>A0A183FTF5</accession>
<proteinExistence type="predicted"/>
<protein>
    <submittedName>
        <fullName evidence="3">BEN domain-containing protein</fullName>
    </submittedName>
</protein>
<name>A0A183FTF5_HELPZ</name>
<accession>A0A3P7YJT1</accession>
<dbReference type="WBParaSite" id="HPBE_0001134601-mRNA-1">
    <property type="protein sequence ID" value="HPBE_0001134601-mRNA-1"/>
    <property type="gene ID" value="HPBE_0001134601"/>
</dbReference>
<dbReference type="OrthoDB" id="5849529at2759"/>
<reference evidence="3" key="2">
    <citation type="submission" date="2019-09" db="UniProtKB">
        <authorList>
            <consortium name="WormBaseParasite"/>
        </authorList>
    </citation>
    <scope>IDENTIFICATION</scope>
</reference>
<dbReference type="EMBL" id="UZAH01027071">
    <property type="protein sequence ID" value="VDO88300.1"/>
    <property type="molecule type" value="Genomic_DNA"/>
</dbReference>
<evidence type="ECO:0000313" key="1">
    <source>
        <dbReference type="EMBL" id="VDO88300.1"/>
    </source>
</evidence>
<evidence type="ECO:0000313" key="2">
    <source>
        <dbReference type="Proteomes" id="UP000050761"/>
    </source>
</evidence>